<evidence type="ECO:0000256" key="1">
    <source>
        <dbReference type="SAM" id="Phobius"/>
    </source>
</evidence>
<feature type="transmembrane region" description="Helical" evidence="1">
    <location>
        <begin position="90"/>
        <end position="108"/>
    </location>
</feature>
<feature type="transmembrane region" description="Helical" evidence="1">
    <location>
        <begin position="27"/>
        <end position="47"/>
    </location>
</feature>
<evidence type="ECO:0008006" key="4">
    <source>
        <dbReference type="Google" id="ProtNLM"/>
    </source>
</evidence>
<evidence type="ECO:0000313" key="3">
    <source>
        <dbReference type="Proteomes" id="UP001235966"/>
    </source>
</evidence>
<evidence type="ECO:0000313" key="2">
    <source>
        <dbReference type="EMBL" id="MDP9801322.1"/>
    </source>
</evidence>
<gene>
    <name evidence="2" type="ORF">J2S49_001398</name>
</gene>
<keyword evidence="1" id="KW-0812">Transmembrane</keyword>
<sequence length="127" mass="13163">MKFLIGALLGAFTGGVGVIVHAGTLAAPWAGPLIAFLLVSSGAWVIAERSGVAGWIGYALGAWGVTVWLLLAPPANDIYNSLTPGLSATWMLLAAVSTIVGLIIAKLFDKKGEKNAQIHAPERVERG</sequence>
<comment type="caution">
    <text evidence="2">The sequence shown here is derived from an EMBL/GenBank/DDBJ whole genome shotgun (WGS) entry which is preliminary data.</text>
</comment>
<dbReference type="Proteomes" id="UP001235966">
    <property type="component" value="Unassembled WGS sequence"/>
</dbReference>
<reference evidence="2 3" key="1">
    <citation type="submission" date="2023-07" db="EMBL/GenBank/DDBJ databases">
        <title>Sequencing the genomes of 1000 actinobacteria strains.</title>
        <authorList>
            <person name="Klenk H.-P."/>
        </authorList>
    </citation>
    <scope>NUCLEOTIDE SEQUENCE [LARGE SCALE GENOMIC DNA]</scope>
    <source>
        <strain evidence="2 3">DSM 102162</strain>
    </source>
</reference>
<proteinExistence type="predicted"/>
<keyword evidence="1" id="KW-1133">Transmembrane helix</keyword>
<accession>A0ABT9NC86</accession>
<keyword evidence="3" id="KW-1185">Reference proteome</keyword>
<name>A0ABT9NC86_9ACTO</name>
<feature type="transmembrane region" description="Helical" evidence="1">
    <location>
        <begin position="52"/>
        <end position="70"/>
    </location>
</feature>
<protein>
    <recommendedName>
        <fullName evidence="4">SPW repeat-containing protein</fullName>
    </recommendedName>
</protein>
<dbReference type="RefSeq" id="WP_278059229.1">
    <property type="nucleotide sequence ID" value="NZ_CP121247.1"/>
</dbReference>
<organism evidence="2 3">
    <name type="scientific">Arcanobacterium wilhelmae</name>
    <dbReference type="NCBI Taxonomy" id="1803177"/>
    <lineage>
        <taxon>Bacteria</taxon>
        <taxon>Bacillati</taxon>
        <taxon>Actinomycetota</taxon>
        <taxon>Actinomycetes</taxon>
        <taxon>Actinomycetales</taxon>
        <taxon>Actinomycetaceae</taxon>
        <taxon>Arcanobacterium</taxon>
    </lineage>
</organism>
<dbReference type="EMBL" id="JAUSQW010000001">
    <property type="protein sequence ID" value="MDP9801322.1"/>
    <property type="molecule type" value="Genomic_DNA"/>
</dbReference>
<keyword evidence="1" id="KW-0472">Membrane</keyword>